<dbReference type="PATRIC" id="fig|1423753.3.peg.972"/>
<evidence type="ECO:0000313" key="2">
    <source>
        <dbReference type="EMBL" id="KRL93746.1"/>
    </source>
</evidence>
<dbReference type="RefSeq" id="WP_057734791.1">
    <property type="nucleotide sequence ID" value="NZ_AZFS01000061.1"/>
</dbReference>
<sequence>MKMGYKSLLLGIASLGLLLVGGTTTSAQAASKTAKLPSSLKGTWYGYAGKFDDKGNYYAVVKLSITNKKITAREYTSKKKTLKPMKWLGTAAIPATFTKKSKGVYRVHSRIMEDESTSMGTISRKAVKVKVLKNQKRLALKLRVDGDNVYAFRTPLRSHTWGDGGFDI</sequence>
<dbReference type="EMBL" id="AZFS01000061">
    <property type="protein sequence ID" value="KRL93746.1"/>
    <property type="molecule type" value="Genomic_DNA"/>
</dbReference>
<reference evidence="2 3" key="1">
    <citation type="journal article" date="2015" name="Genome Announc.">
        <title>Expanding the biotechnology potential of lactobacilli through comparative genomics of 213 strains and associated genera.</title>
        <authorList>
            <person name="Sun Z."/>
            <person name="Harris H.M."/>
            <person name="McCann A."/>
            <person name="Guo C."/>
            <person name="Argimon S."/>
            <person name="Zhang W."/>
            <person name="Yang X."/>
            <person name="Jeffery I.B."/>
            <person name="Cooney J.C."/>
            <person name="Kagawa T.F."/>
            <person name="Liu W."/>
            <person name="Song Y."/>
            <person name="Salvetti E."/>
            <person name="Wrobel A."/>
            <person name="Rasinkangas P."/>
            <person name="Parkhill J."/>
            <person name="Rea M.C."/>
            <person name="O'Sullivan O."/>
            <person name="Ritari J."/>
            <person name="Douillard F.P."/>
            <person name="Paul Ross R."/>
            <person name="Yang R."/>
            <person name="Briner A.E."/>
            <person name="Felis G.E."/>
            <person name="de Vos W.M."/>
            <person name="Barrangou R."/>
            <person name="Klaenhammer T.R."/>
            <person name="Caufield P.W."/>
            <person name="Cui Y."/>
            <person name="Zhang H."/>
            <person name="O'Toole P.W."/>
        </authorList>
    </citation>
    <scope>NUCLEOTIDE SEQUENCE [LARGE SCALE GENOMIC DNA]</scope>
    <source>
        <strain evidence="2 3">DSM 16381</strain>
    </source>
</reference>
<feature type="chain" id="PRO_5006411867" description="Lipocalin-like domain-containing protein" evidence="1">
    <location>
        <begin position="30"/>
        <end position="168"/>
    </location>
</feature>
<feature type="signal peptide" evidence="1">
    <location>
        <begin position="1"/>
        <end position="29"/>
    </location>
</feature>
<name>A0A0R1US00_9LACO</name>
<comment type="caution">
    <text evidence="2">The sequence shown here is derived from an EMBL/GenBank/DDBJ whole genome shotgun (WGS) entry which is preliminary data.</text>
</comment>
<protein>
    <recommendedName>
        <fullName evidence="4">Lipocalin-like domain-containing protein</fullName>
    </recommendedName>
</protein>
<evidence type="ECO:0008006" key="4">
    <source>
        <dbReference type="Google" id="ProtNLM"/>
    </source>
</evidence>
<keyword evidence="1" id="KW-0732">Signal</keyword>
<dbReference type="STRING" id="1423753.FD28_GL000932"/>
<organism evidence="2 3">
    <name type="scientific">Levilactobacillus hammesii DSM 16381</name>
    <dbReference type="NCBI Taxonomy" id="1423753"/>
    <lineage>
        <taxon>Bacteria</taxon>
        <taxon>Bacillati</taxon>
        <taxon>Bacillota</taxon>
        <taxon>Bacilli</taxon>
        <taxon>Lactobacillales</taxon>
        <taxon>Lactobacillaceae</taxon>
        <taxon>Levilactobacillus</taxon>
    </lineage>
</organism>
<keyword evidence="3" id="KW-1185">Reference proteome</keyword>
<dbReference type="OrthoDB" id="2286375at2"/>
<gene>
    <name evidence="2" type="ORF">FD28_GL000932</name>
</gene>
<evidence type="ECO:0000256" key="1">
    <source>
        <dbReference type="SAM" id="SignalP"/>
    </source>
</evidence>
<proteinExistence type="predicted"/>
<dbReference type="Proteomes" id="UP000051580">
    <property type="component" value="Unassembled WGS sequence"/>
</dbReference>
<accession>A0A0R1US00</accession>
<evidence type="ECO:0000313" key="3">
    <source>
        <dbReference type="Proteomes" id="UP000051580"/>
    </source>
</evidence>
<dbReference type="AlphaFoldDB" id="A0A0R1US00"/>